<dbReference type="InterPro" id="IPR009057">
    <property type="entry name" value="Homeodomain-like_sf"/>
</dbReference>
<dbReference type="PRINTS" id="PR00455">
    <property type="entry name" value="HTHTETR"/>
</dbReference>
<dbReference type="PROSITE" id="PS50977">
    <property type="entry name" value="HTH_TETR_2"/>
    <property type="match status" value="1"/>
</dbReference>
<evidence type="ECO:0000256" key="4">
    <source>
        <dbReference type="ARBA" id="ARBA00023163"/>
    </source>
</evidence>
<protein>
    <submittedName>
        <fullName evidence="7">AcrR family transcriptional regulator</fullName>
    </submittedName>
</protein>
<dbReference type="Gene3D" id="1.10.357.10">
    <property type="entry name" value="Tetracycline Repressor, domain 2"/>
    <property type="match status" value="1"/>
</dbReference>
<dbReference type="EMBL" id="JACGWZ010000002">
    <property type="protein sequence ID" value="MBA8824532.1"/>
    <property type="molecule type" value="Genomic_DNA"/>
</dbReference>
<sequence length="200" mass="21812">MRTVDPAKHEAKRRHILDTAAACFARKGFDSTTVANICEAAGISSGSLFHYFPSKRAIFTAIFEQDERDIAKYVAETADSDDPWGDVLGLVDTLVEPLADPANAGLVMELVRQAGRDDEFAAMVARSDSATREGLTELLRRAAEQGQIDDSLDLATAATWITALVDGLFSRASVDTEFTPLEQLPTLRLILTRSLQAEPR</sequence>
<evidence type="ECO:0000313" key="8">
    <source>
        <dbReference type="Proteomes" id="UP000569329"/>
    </source>
</evidence>
<keyword evidence="1" id="KW-0678">Repressor</keyword>
<name>A0A839DRB9_9PSEU</name>
<dbReference type="Pfam" id="PF13977">
    <property type="entry name" value="TetR_C_6"/>
    <property type="match status" value="1"/>
</dbReference>
<dbReference type="InterPro" id="IPR050109">
    <property type="entry name" value="HTH-type_TetR-like_transc_reg"/>
</dbReference>
<reference evidence="7 8" key="1">
    <citation type="submission" date="2020-07" db="EMBL/GenBank/DDBJ databases">
        <title>Sequencing the genomes of 1000 actinobacteria strains.</title>
        <authorList>
            <person name="Klenk H.-P."/>
        </authorList>
    </citation>
    <scope>NUCLEOTIDE SEQUENCE [LARGE SCALE GENOMIC DNA]</scope>
    <source>
        <strain evidence="7 8">DSM 45975</strain>
    </source>
</reference>
<feature type="DNA-binding region" description="H-T-H motif" evidence="5">
    <location>
        <begin position="33"/>
        <end position="52"/>
    </location>
</feature>
<keyword evidence="8" id="KW-1185">Reference proteome</keyword>
<gene>
    <name evidence="7" type="ORF">FHX42_001879</name>
</gene>
<accession>A0A839DRB9</accession>
<evidence type="ECO:0000259" key="6">
    <source>
        <dbReference type="PROSITE" id="PS50977"/>
    </source>
</evidence>
<evidence type="ECO:0000256" key="2">
    <source>
        <dbReference type="ARBA" id="ARBA00023015"/>
    </source>
</evidence>
<keyword evidence="4" id="KW-0804">Transcription</keyword>
<proteinExistence type="predicted"/>
<keyword evidence="2" id="KW-0805">Transcription regulation</keyword>
<dbReference type="PANTHER" id="PTHR30055">
    <property type="entry name" value="HTH-TYPE TRANSCRIPTIONAL REGULATOR RUTR"/>
    <property type="match status" value="1"/>
</dbReference>
<evidence type="ECO:0000256" key="1">
    <source>
        <dbReference type="ARBA" id="ARBA00022491"/>
    </source>
</evidence>
<dbReference type="InterPro" id="IPR036271">
    <property type="entry name" value="Tet_transcr_reg_TetR-rel_C_sf"/>
</dbReference>
<feature type="domain" description="HTH tetR-type" evidence="6">
    <location>
        <begin position="10"/>
        <end position="70"/>
    </location>
</feature>
<dbReference type="InterPro" id="IPR023772">
    <property type="entry name" value="DNA-bd_HTH_TetR-type_CS"/>
</dbReference>
<keyword evidence="3 5" id="KW-0238">DNA-binding</keyword>
<organism evidence="7 8">
    <name type="scientific">Halosaccharopolyspora lacisalsi</name>
    <dbReference type="NCBI Taxonomy" id="1000566"/>
    <lineage>
        <taxon>Bacteria</taxon>
        <taxon>Bacillati</taxon>
        <taxon>Actinomycetota</taxon>
        <taxon>Actinomycetes</taxon>
        <taxon>Pseudonocardiales</taxon>
        <taxon>Pseudonocardiaceae</taxon>
        <taxon>Halosaccharopolyspora</taxon>
    </lineage>
</organism>
<dbReference type="SUPFAM" id="SSF46689">
    <property type="entry name" value="Homeodomain-like"/>
    <property type="match status" value="1"/>
</dbReference>
<evidence type="ECO:0000256" key="3">
    <source>
        <dbReference type="ARBA" id="ARBA00023125"/>
    </source>
</evidence>
<dbReference type="AlphaFoldDB" id="A0A839DRB9"/>
<dbReference type="GO" id="GO:0000976">
    <property type="term" value="F:transcription cis-regulatory region binding"/>
    <property type="evidence" value="ECO:0007669"/>
    <property type="project" value="TreeGrafter"/>
</dbReference>
<dbReference type="PANTHER" id="PTHR30055:SF226">
    <property type="entry name" value="HTH-TYPE TRANSCRIPTIONAL REGULATOR PKSA"/>
    <property type="match status" value="1"/>
</dbReference>
<evidence type="ECO:0000313" key="7">
    <source>
        <dbReference type="EMBL" id="MBA8824532.1"/>
    </source>
</evidence>
<comment type="caution">
    <text evidence="7">The sequence shown here is derived from an EMBL/GenBank/DDBJ whole genome shotgun (WGS) entry which is preliminary data.</text>
</comment>
<dbReference type="PROSITE" id="PS01081">
    <property type="entry name" value="HTH_TETR_1"/>
    <property type="match status" value="1"/>
</dbReference>
<evidence type="ECO:0000256" key="5">
    <source>
        <dbReference type="PROSITE-ProRule" id="PRU00335"/>
    </source>
</evidence>
<dbReference type="InterPro" id="IPR039538">
    <property type="entry name" value="BetI_C"/>
</dbReference>
<dbReference type="RefSeq" id="WP_182543797.1">
    <property type="nucleotide sequence ID" value="NZ_JACGWZ010000002.1"/>
</dbReference>
<dbReference type="GO" id="GO:0003700">
    <property type="term" value="F:DNA-binding transcription factor activity"/>
    <property type="evidence" value="ECO:0007669"/>
    <property type="project" value="TreeGrafter"/>
</dbReference>
<dbReference type="SUPFAM" id="SSF48498">
    <property type="entry name" value="Tetracyclin repressor-like, C-terminal domain"/>
    <property type="match status" value="1"/>
</dbReference>
<dbReference type="Proteomes" id="UP000569329">
    <property type="component" value="Unassembled WGS sequence"/>
</dbReference>
<dbReference type="Pfam" id="PF00440">
    <property type="entry name" value="TetR_N"/>
    <property type="match status" value="1"/>
</dbReference>
<dbReference type="InterPro" id="IPR001647">
    <property type="entry name" value="HTH_TetR"/>
</dbReference>